<sequence length="109" mass="12322">MDFDEAVERSIRELKAQSDESMWKGRYGSTYYETDPFFAVQTAAPGLFKNKGFIFSPDLLEAWDKLVLREDIDEDDYGLLYFRDGLDDMLAAQAKRGAASSSEDTGADQ</sequence>
<proteinExistence type="predicted"/>
<reference evidence="1 2" key="1">
    <citation type="submission" date="2023-06" db="EMBL/GenBank/DDBJ databases">
        <title>Draft genome sequence of Gleimia hominis type strain CCUG 57540T.</title>
        <authorList>
            <person name="Salva-Serra F."/>
            <person name="Cardew S."/>
            <person name="Jensie Markopoulos S."/>
            <person name="Ohlen M."/>
            <person name="Inganas E."/>
            <person name="Svensson-Stadler L."/>
            <person name="Moore E.R.B."/>
        </authorList>
    </citation>
    <scope>NUCLEOTIDE SEQUENCE [LARGE SCALE GENOMIC DNA]</scope>
    <source>
        <strain evidence="1 2">CCUG 57540</strain>
    </source>
</reference>
<dbReference type="RefSeq" id="WP_313272145.1">
    <property type="nucleotide sequence ID" value="NZ_JASXSX010000001.1"/>
</dbReference>
<gene>
    <name evidence="1" type="ORF">QS713_02395</name>
</gene>
<accession>A0ABU3I970</accession>
<organism evidence="1 2">
    <name type="scientific">Gleimia hominis</name>
    <dbReference type="NCBI Taxonomy" id="595468"/>
    <lineage>
        <taxon>Bacteria</taxon>
        <taxon>Bacillati</taxon>
        <taxon>Actinomycetota</taxon>
        <taxon>Actinomycetes</taxon>
        <taxon>Actinomycetales</taxon>
        <taxon>Actinomycetaceae</taxon>
        <taxon>Gleimia</taxon>
    </lineage>
</organism>
<evidence type="ECO:0000313" key="1">
    <source>
        <dbReference type="EMBL" id="MDT3766914.1"/>
    </source>
</evidence>
<comment type="caution">
    <text evidence="1">The sequence shown here is derived from an EMBL/GenBank/DDBJ whole genome shotgun (WGS) entry which is preliminary data.</text>
</comment>
<keyword evidence="2" id="KW-1185">Reference proteome</keyword>
<evidence type="ECO:0000313" key="2">
    <source>
        <dbReference type="Proteomes" id="UP001247542"/>
    </source>
</evidence>
<dbReference type="EMBL" id="JASXSX010000001">
    <property type="protein sequence ID" value="MDT3766914.1"/>
    <property type="molecule type" value="Genomic_DNA"/>
</dbReference>
<name>A0ABU3I970_9ACTO</name>
<protein>
    <submittedName>
        <fullName evidence="1">Uncharacterized protein</fullName>
    </submittedName>
</protein>
<dbReference type="Proteomes" id="UP001247542">
    <property type="component" value="Unassembled WGS sequence"/>
</dbReference>